<feature type="compositionally biased region" description="Low complexity" evidence="1">
    <location>
        <begin position="104"/>
        <end position="114"/>
    </location>
</feature>
<evidence type="ECO:0000313" key="2">
    <source>
        <dbReference type="EMBL" id="KIJ64556.1"/>
    </source>
</evidence>
<proteinExistence type="predicted"/>
<dbReference type="HOGENOM" id="CLU_2015569_0_0_1"/>
<feature type="region of interest" description="Disordered" evidence="1">
    <location>
        <begin position="82"/>
        <end position="123"/>
    </location>
</feature>
<dbReference type="Proteomes" id="UP000053820">
    <property type="component" value="Unassembled WGS sequence"/>
</dbReference>
<sequence>MGWAGLGWAGLGWVVQSFFHMGALGIETTNGRGREDGIKAPLANLDFWKSVTVDAIHAERRKIRAVKRERAIPDLSSYHVESVPLAPSRKGGRRGDQVPEQEESSPQSQTTPSPKRQAKLLEP</sequence>
<evidence type="ECO:0000313" key="3">
    <source>
        <dbReference type="Proteomes" id="UP000053820"/>
    </source>
</evidence>
<gene>
    <name evidence="2" type="ORF">HYDPIDRAFT_167850</name>
</gene>
<protein>
    <submittedName>
        <fullName evidence="2">Uncharacterized protein</fullName>
    </submittedName>
</protein>
<organism evidence="2 3">
    <name type="scientific">Hydnomerulius pinastri MD-312</name>
    <dbReference type="NCBI Taxonomy" id="994086"/>
    <lineage>
        <taxon>Eukaryota</taxon>
        <taxon>Fungi</taxon>
        <taxon>Dikarya</taxon>
        <taxon>Basidiomycota</taxon>
        <taxon>Agaricomycotina</taxon>
        <taxon>Agaricomycetes</taxon>
        <taxon>Agaricomycetidae</taxon>
        <taxon>Boletales</taxon>
        <taxon>Boletales incertae sedis</taxon>
        <taxon>Leucogyrophana</taxon>
    </lineage>
</organism>
<reference evidence="2 3" key="1">
    <citation type="submission" date="2014-04" db="EMBL/GenBank/DDBJ databases">
        <title>Evolutionary Origins and Diversification of the Mycorrhizal Mutualists.</title>
        <authorList>
            <consortium name="DOE Joint Genome Institute"/>
            <consortium name="Mycorrhizal Genomics Consortium"/>
            <person name="Kohler A."/>
            <person name="Kuo A."/>
            <person name="Nagy L.G."/>
            <person name="Floudas D."/>
            <person name="Copeland A."/>
            <person name="Barry K.W."/>
            <person name="Cichocki N."/>
            <person name="Veneault-Fourrey C."/>
            <person name="LaButti K."/>
            <person name="Lindquist E.A."/>
            <person name="Lipzen A."/>
            <person name="Lundell T."/>
            <person name="Morin E."/>
            <person name="Murat C."/>
            <person name="Riley R."/>
            <person name="Ohm R."/>
            <person name="Sun H."/>
            <person name="Tunlid A."/>
            <person name="Henrissat B."/>
            <person name="Grigoriev I.V."/>
            <person name="Hibbett D.S."/>
            <person name="Martin F."/>
        </authorList>
    </citation>
    <scope>NUCLEOTIDE SEQUENCE [LARGE SCALE GENOMIC DNA]</scope>
    <source>
        <strain evidence="2 3">MD-312</strain>
    </source>
</reference>
<name>A0A0C9WF78_9AGAM</name>
<dbReference type="EMBL" id="KN839846">
    <property type="protein sequence ID" value="KIJ64556.1"/>
    <property type="molecule type" value="Genomic_DNA"/>
</dbReference>
<keyword evidence="3" id="KW-1185">Reference proteome</keyword>
<accession>A0A0C9WF78</accession>
<dbReference type="AlphaFoldDB" id="A0A0C9WF78"/>
<evidence type="ECO:0000256" key="1">
    <source>
        <dbReference type="SAM" id="MobiDB-lite"/>
    </source>
</evidence>